<sequence length="185" mass="19852">MPLGRHRRRRQRDERLAGLRSFAARQDWSVVPLVDPLTRLTALQLVAAGRAGTELAVEGVWDGRAALLASVLVHHAAAPERRLRDQVLLAASVELWPDAWGARWALVVAPDGGVEPVYGEVPTTAAALVLRAGSRLPGETWSAGGGLLVWAASLTGSWSAERLAGLADERMHGMGELAARLDHQL</sequence>
<protein>
    <submittedName>
        <fullName evidence="1">Uncharacterized protein</fullName>
    </submittedName>
</protein>
<name>A0ABP9HMJ9_9ACTN</name>
<dbReference type="EMBL" id="BAABIL010000184">
    <property type="protein sequence ID" value="GAA4974118.1"/>
    <property type="molecule type" value="Genomic_DNA"/>
</dbReference>
<reference evidence="2" key="1">
    <citation type="journal article" date="2019" name="Int. J. Syst. Evol. Microbiol.">
        <title>The Global Catalogue of Microorganisms (GCM) 10K type strain sequencing project: providing services to taxonomists for standard genome sequencing and annotation.</title>
        <authorList>
            <consortium name="The Broad Institute Genomics Platform"/>
            <consortium name="The Broad Institute Genome Sequencing Center for Infectious Disease"/>
            <person name="Wu L."/>
            <person name="Ma J."/>
        </authorList>
    </citation>
    <scope>NUCLEOTIDE SEQUENCE [LARGE SCALE GENOMIC DNA]</scope>
    <source>
        <strain evidence="2">JCM 18126</strain>
    </source>
</reference>
<evidence type="ECO:0000313" key="1">
    <source>
        <dbReference type="EMBL" id="GAA4974118.1"/>
    </source>
</evidence>
<dbReference type="Proteomes" id="UP001501195">
    <property type="component" value="Unassembled WGS sequence"/>
</dbReference>
<proteinExistence type="predicted"/>
<accession>A0ABP9HMJ9</accession>
<gene>
    <name evidence="1" type="ORF">GCM10023225_14250</name>
</gene>
<evidence type="ECO:0000313" key="2">
    <source>
        <dbReference type="Proteomes" id="UP001501195"/>
    </source>
</evidence>
<keyword evidence="2" id="KW-1185">Reference proteome</keyword>
<comment type="caution">
    <text evidence="1">The sequence shown here is derived from an EMBL/GenBank/DDBJ whole genome shotgun (WGS) entry which is preliminary data.</text>
</comment>
<organism evidence="1 2">
    <name type="scientific">Kineococcus glutinatus</name>
    <dbReference type="NCBI Taxonomy" id="1070872"/>
    <lineage>
        <taxon>Bacteria</taxon>
        <taxon>Bacillati</taxon>
        <taxon>Actinomycetota</taxon>
        <taxon>Actinomycetes</taxon>
        <taxon>Kineosporiales</taxon>
        <taxon>Kineosporiaceae</taxon>
        <taxon>Kineococcus</taxon>
    </lineage>
</organism>